<evidence type="ECO:0000256" key="2">
    <source>
        <dbReference type="ARBA" id="ARBA00022729"/>
    </source>
</evidence>
<dbReference type="InterPro" id="IPR051010">
    <property type="entry name" value="BCAA_transport"/>
</dbReference>
<evidence type="ECO:0000256" key="3">
    <source>
        <dbReference type="ARBA" id="ARBA00022970"/>
    </source>
</evidence>
<evidence type="ECO:0000259" key="5">
    <source>
        <dbReference type="Pfam" id="PF13458"/>
    </source>
</evidence>
<sequence>MTRTLACTAALAASLLATCAFAAETLGPVTDEIGVVKITKGDPILIGGYSSQSGGDTNQGIDELRGAELAILDNEGTVLGFEVQLLGEDAQCTAEGGQTAATKIAGNPQVVAVIGPTCSSGARAGAPILWNAGMPSVAFGATAPALTAADRPDGFKGFLRVVPNDLLGADFTATYAFENLGVKTAATIHDGSPYTEQLVRAFEKDFTELGGTIVSSEAVSPTDTDLRPVLTRISTKKPELIFTPVFTSTVGFLLRQKTEITDLAGTQVIGGEGVFSANVIEAAGPNVVGLRIVGPSTDLFSDRFPVFVEAFKSEFGEAPVGGFSAYGYDSMLLTLKAIETAGKTDDEGNLYIGRKALYDAMMATKDLPALTGTLACDEFGDCSAATYAIWEFVSDDASTFAPGENPKRVYP</sequence>
<dbReference type="PANTHER" id="PTHR30483:SF6">
    <property type="entry name" value="PERIPLASMIC BINDING PROTEIN OF ABC TRANSPORTER FOR NATURAL AMINO ACIDS"/>
    <property type="match status" value="1"/>
</dbReference>
<evidence type="ECO:0000256" key="4">
    <source>
        <dbReference type="SAM" id="SignalP"/>
    </source>
</evidence>
<protein>
    <submittedName>
        <fullName evidence="6">Branched-chain amino acid ABC transporter substrate-binding protein</fullName>
    </submittedName>
</protein>
<dbReference type="Pfam" id="PF13458">
    <property type="entry name" value="Peripla_BP_6"/>
    <property type="match status" value="1"/>
</dbReference>
<dbReference type="EMBL" id="JADZLT010000051">
    <property type="protein sequence ID" value="MBH0238785.1"/>
    <property type="molecule type" value="Genomic_DNA"/>
</dbReference>
<evidence type="ECO:0000256" key="1">
    <source>
        <dbReference type="ARBA" id="ARBA00010062"/>
    </source>
</evidence>
<dbReference type="SUPFAM" id="SSF53822">
    <property type="entry name" value="Periplasmic binding protein-like I"/>
    <property type="match status" value="1"/>
</dbReference>
<keyword evidence="7" id="KW-1185">Reference proteome</keyword>
<evidence type="ECO:0000313" key="7">
    <source>
        <dbReference type="Proteomes" id="UP000631694"/>
    </source>
</evidence>
<dbReference type="PANTHER" id="PTHR30483">
    <property type="entry name" value="LEUCINE-SPECIFIC-BINDING PROTEIN"/>
    <property type="match status" value="1"/>
</dbReference>
<keyword evidence="2 4" id="KW-0732">Signal</keyword>
<feature type="signal peptide" evidence="4">
    <location>
        <begin position="1"/>
        <end position="22"/>
    </location>
</feature>
<dbReference type="Proteomes" id="UP000631694">
    <property type="component" value="Unassembled WGS sequence"/>
</dbReference>
<dbReference type="InterPro" id="IPR028082">
    <property type="entry name" value="Peripla_BP_I"/>
</dbReference>
<accession>A0A931I208</accession>
<keyword evidence="3" id="KW-0813">Transport</keyword>
<dbReference type="CDD" id="cd06342">
    <property type="entry name" value="PBP1_ABC_LIVBP-like"/>
    <property type="match status" value="1"/>
</dbReference>
<gene>
    <name evidence="6" type="ORF">I5731_13195</name>
</gene>
<keyword evidence="3" id="KW-0029">Amino-acid transport</keyword>
<name>A0A931I208_9HYPH</name>
<dbReference type="GO" id="GO:0006865">
    <property type="term" value="P:amino acid transport"/>
    <property type="evidence" value="ECO:0007669"/>
    <property type="project" value="UniProtKB-KW"/>
</dbReference>
<dbReference type="Gene3D" id="3.40.50.2300">
    <property type="match status" value="2"/>
</dbReference>
<feature type="domain" description="Leucine-binding protein" evidence="5">
    <location>
        <begin position="43"/>
        <end position="372"/>
    </location>
</feature>
<dbReference type="InterPro" id="IPR028081">
    <property type="entry name" value="Leu-bd"/>
</dbReference>
<feature type="chain" id="PRO_5037299889" evidence="4">
    <location>
        <begin position="23"/>
        <end position="411"/>
    </location>
</feature>
<dbReference type="AlphaFoldDB" id="A0A931I208"/>
<proteinExistence type="inferred from homology"/>
<comment type="similarity">
    <text evidence="1">Belongs to the leucine-binding protein family.</text>
</comment>
<dbReference type="RefSeq" id="WP_197311868.1">
    <property type="nucleotide sequence ID" value="NZ_JADZLT010000051.1"/>
</dbReference>
<reference evidence="6" key="1">
    <citation type="submission" date="2020-12" db="EMBL/GenBank/DDBJ databases">
        <title>Methylobrevis albus sp. nov., isolated from fresh water lack sediment.</title>
        <authorList>
            <person name="Zou Q."/>
        </authorList>
    </citation>
    <scope>NUCLEOTIDE SEQUENCE</scope>
    <source>
        <strain evidence="6">L22</strain>
    </source>
</reference>
<organism evidence="6 7">
    <name type="scientific">Methylobrevis albus</name>
    <dbReference type="NCBI Taxonomy" id="2793297"/>
    <lineage>
        <taxon>Bacteria</taxon>
        <taxon>Pseudomonadati</taxon>
        <taxon>Pseudomonadota</taxon>
        <taxon>Alphaproteobacteria</taxon>
        <taxon>Hyphomicrobiales</taxon>
        <taxon>Pleomorphomonadaceae</taxon>
        <taxon>Methylobrevis</taxon>
    </lineage>
</organism>
<comment type="caution">
    <text evidence="6">The sequence shown here is derived from an EMBL/GenBank/DDBJ whole genome shotgun (WGS) entry which is preliminary data.</text>
</comment>
<evidence type="ECO:0000313" key="6">
    <source>
        <dbReference type="EMBL" id="MBH0238785.1"/>
    </source>
</evidence>